<dbReference type="OrthoDB" id="2692326at2759"/>
<name>A0A0D0ATA3_9AGAM</name>
<dbReference type="STRING" id="930992.A0A0D0ATA3"/>
<evidence type="ECO:0000313" key="2">
    <source>
        <dbReference type="Proteomes" id="UP000054485"/>
    </source>
</evidence>
<protein>
    <recommendedName>
        <fullName evidence="3">F-box domain-containing protein</fullName>
    </recommendedName>
</protein>
<keyword evidence="2" id="KW-1185">Reference proteome</keyword>
<reference evidence="2" key="2">
    <citation type="submission" date="2015-01" db="EMBL/GenBank/DDBJ databases">
        <title>Evolutionary Origins and Diversification of the Mycorrhizal Mutualists.</title>
        <authorList>
            <consortium name="DOE Joint Genome Institute"/>
            <consortium name="Mycorrhizal Genomics Consortium"/>
            <person name="Kohler A."/>
            <person name="Kuo A."/>
            <person name="Nagy L.G."/>
            <person name="Floudas D."/>
            <person name="Copeland A."/>
            <person name="Barry K.W."/>
            <person name="Cichocki N."/>
            <person name="Veneault-Fourrey C."/>
            <person name="LaButti K."/>
            <person name="Lindquist E.A."/>
            <person name="Lipzen A."/>
            <person name="Lundell T."/>
            <person name="Morin E."/>
            <person name="Murat C."/>
            <person name="Riley R."/>
            <person name="Ohm R."/>
            <person name="Sun H."/>
            <person name="Tunlid A."/>
            <person name="Henrissat B."/>
            <person name="Grigoriev I.V."/>
            <person name="Hibbett D.S."/>
            <person name="Martin F."/>
        </authorList>
    </citation>
    <scope>NUCLEOTIDE SEQUENCE [LARGE SCALE GENOMIC DNA]</scope>
    <source>
        <strain evidence="2">UH-Slu-Lm8-n1</strain>
    </source>
</reference>
<proteinExistence type="predicted"/>
<dbReference type="EMBL" id="KN835275">
    <property type="protein sequence ID" value="KIK41229.1"/>
    <property type="molecule type" value="Genomic_DNA"/>
</dbReference>
<organism evidence="1 2">
    <name type="scientific">Suillus luteus UH-Slu-Lm8-n1</name>
    <dbReference type="NCBI Taxonomy" id="930992"/>
    <lineage>
        <taxon>Eukaryota</taxon>
        <taxon>Fungi</taxon>
        <taxon>Dikarya</taxon>
        <taxon>Basidiomycota</taxon>
        <taxon>Agaricomycotina</taxon>
        <taxon>Agaricomycetes</taxon>
        <taxon>Agaricomycetidae</taxon>
        <taxon>Boletales</taxon>
        <taxon>Suillineae</taxon>
        <taxon>Suillaceae</taxon>
        <taxon>Suillus</taxon>
    </lineage>
</organism>
<dbReference type="InterPro" id="IPR032675">
    <property type="entry name" value="LRR_dom_sf"/>
</dbReference>
<dbReference type="Gene3D" id="3.80.10.10">
    <property type="entry name" value="Ribonuclease Inhibitor"/>
    <property type="match status" value="1"/>
</dbReference>
<sequence length="592" mass="65771">MTQTLSASLDIVPRMESTIIQHCHATHAYVTKDTAAFNKDVAALAGSLRDLRSCKITLSCVSWLPPEILTTIFTYIVEDDAFKSCTGTPRPCGAPISMIITHICRRWRQVALECPTLWAYLNCVSANWLDIMFERSKKAALVVIYRSPGSLRKCFQQILSQLPRIKYLQLCSSSWEVDRILDCLSSQPAPSLQTLKFSVVRKSQTRVIRPISDSIFQGRAPLLRSVELNECTFSWTSCIFSGLRTLDVRRIGSASYPTLTQLLSALRRMPELEQLTLGLSSRFSEDTELSDQVPLARLKRIALDACTLRNAVSLFSSLSFPVDVKIALNLAPIGSCLSDLFLVMHKDPDGSGPIIRSMRASLSYHTFGVQFSTSMTFKSEYFWNPPDDDIILSLQFKCSSSTRKPPVIFDICQMVPHRQIRSLSVTSSLFLRDNFWRAGSADLPALESIQLSGTCNIRSLIAVLQSGGVQSSDMAYPSLHALELESIDFGCGEAEELQDIVIIRAGHGLGIHELRLVKCRNLVDDKVQLLKEVVPAVDWDGHEESLVGGDGSGGGCLCHNCRDESSSGEDYMQALLHSDWDYDPDSDAYSEE</sequence>
<dbReference type="InParanoid" id="A0A0D0ATA3"/>
<evidence type="ECO:0008006" key="3">
    <source>
        <dbReference type="Google" id="ProtNLM"/>
    </source>
</evidence>
<dbReference type="HOGENOM" id="CLU_024199_2_3_1"/>
<dbReference type="Gene3D" id="1.20.1280.50">
    <property type="match status" value="1"/>
</dbReference>
<dbReference type="SUPFAM" id="SSF52047">
    <property type="entry name" value="RNI-like"/>
    <property type="match status" value="1"/>
</dbReference>
<evidence type="ECO:0000313" key="1">
    <source>
        <dbReference type="EMBL" id="KIK41229.1"/>
    </source>
</evidence>
<gene>
    <name evidence="1" type="ORF">CY34DRAFT_806328</name>
</gene>
<reference evidence="1 2" key="1">
    <citation type="submission" date="2014-04" db="EMBL/GenBank/DDBJ databases">
        <authorList>
            <consortium name="DOE Joint Genome Institute"/>
            <person name="Kuo A."/>
            <person name="Ruytinx J."/>
            <person name="Rineau F."/>
            <person name="Colpaert J."/>
            <person name="Kohler A."/>
            <person name="Nagy L.G."/>
            <person name="Floudas D."/>
            <person name="Copeland A."/>
            <person name="Barry K.W."/>
            <person name="Cichocki N."/>
            <person name="Veneault-Fourrey C."/>
            <person name="LaButti K."/>
            <person name="Lindquist E.A."/>
            <person name="Lipzen A."/>
            <person name="Lundell T."/>
            <person name="Morin E."/>
            <person name="Murat C."/>
            <person name="Sun H."/>
            <person name="Tunlid A."/>
            <person name="Henrissat B."/>
            <person name="Grigoriev I.V."/>
            <person name="Hibbett D.S."/>
            <person name="Martin F."/>
            <person name="Nordberg H.P."/>
            <person name="Cantor M.N."/>
            <person name="Hua S.X."/>
        </authorList>
    </citation>
    <scope>NUCLEOTIDE SEQUENCE [LARGE SCALE GENOMIC DNA]</scope>
    <source>
        <strain evidence="1 2">UH-Slu-Lm8-n1</strain>
    </source>
</reference>
<dbReference type="Proteomes" id="UP000054485">
    <property type="component" value="Unassembled WGS sequence"/>
</dbReference>
<accession>A0A0D0ATA3</accession>
<dbReference type="AlphaFoldDB" id="A0A0D0ATA3"/>